<feature type="domain" description="Polysaccharide lyase family 8 central" evidence="4">
    <location>
        <begin position="446"/>
        <end position="693"/>
    </location>
</feature>
<comment type="similarity">
    <text evidence="1">Belongs to the polysaccharide lyase 8 family.</text>
</comment>
<dbReference type="SUPFAM" id="SSF74650">
    <property type="entry name" value="Galactose mutarotase-like"/>
    <property type="match status" value="1"/>
</dbReference>
<dbReference type="InterPro" id="IPR011071">
    <property type="entry name" value="Lyase_8-like_C"/>
</dbReference>
<name>M2RSW6_CERS8</name>
<dbReference type="Gene3D" id="2.70.98.10">
    <property type="match status" value="1"/>
</dbReference>
<protein>
    <submittedName>
        <fullName evidence="7">Polysaccharide lyase family 8 protein</fullName>
    </submittedName>
</protein>
<dbReference type="InterPro" id="IPR012970">
    <property type="entry name" value="Lyase_8_alpha_N"/>
</dbReference>
<dbReference type="SUPFAM" id="SSF48230">
    <property type="entry name" value="Chondroitin AC/alginate lyase"/>
    <property type="match status" value="1"/>
</dbReference>
<dbReference type="InterPro" id="IPR038970">
    <property type="entry name" value="Lyase_8"/>
</dbReference>
<organism evidence="7 8">
    <name type="scientific">Ceriporiopsis subvermispora (strain B)</name>
    <name type="common">White-rot fungus</name>
    <name type="synonym">Gelatoporia subvermispora</name>
    <dbReference type="NCBI Taxonomy" id="914234"/>
    <lineage>
        <taxon>Eukaryota</taxon>
        <taxon>Fungi</taxon>
        <taxon>Dikarya</taxon>
        <taxon>Basidiomycota</taxon>
        <taxon>Agaricomycotina</taxon>
        <taxon>Agaricomycetes</taxon>
        <taxon>Polyporales</taxon>
        <taxon>Gelatoporiaceae</taxon>
        <taxon>Gelatoporia</taxon>
    </lineage>
</organism>
<evidence type="ECO:0000259" key="4">
    <source>
        <dbReference type="Pfam" id="PF02278"/>
    </source>
</evidence>
<dbReference type="Gene3D" id="1.50.10.100">
    <property type="entry name" value="Chondroitin AC/alginate lyase"/>
    <property type="match status" value="1"/>
</dbReference>
<dbReference type="GO" id="GO:0030246">
    <property type="term" value="F:carbohydrate binding"/>
    <property type="evidence" value="ECO:0007669"/>
    <property type="project" value="InterPro"/>
</dbReference>
<evidence type="ECO:0000256" key="1">
    <source>
        <dbReference type="ARBA" id="ARBA00006699"/>
    </source>
</evidence>
<dbReference type="GO" id="GO:0016837">
    <property type="term" value="F:carbon-oxygen lyase activity, acting on polysaccharides"/>
    <property type="evidence" value="ECO:0007669"/>
    <property type="project" value="UniProtKB-ARBA"/>
</dbReference>
<proteinExistence type="inferred from homology"/>
<dbReference type="Proteomes" id="UP000016930">
    <property type="component" value="Unassembled WGS sequence"/>
</dbReference>
<evidence type="ECO:0000313" key="7">
    <source>
        <dbReference type="EMBL" id="EMD42021.1"/>
    </source>
</evidence>
<dbReference type="Pfam" id="PF02278">
    <property type="entry name" value="Lyase_8"/>
    <property type="match status" value="1"/>
</dbReference>
<dbReference type="Gene3D" id="2.60.220.10">
    <property type="entry name" value="Polysaccharide lyase family 8-like, C-terminal"/>
    <property type="match status" value="1"/>
</dbReference>
<dbReference type="InterPro" id="IPR004103">
    <property type="entry name" value="Lyase_8_C"/>
</dbReference>
<keyword evidence="3 7" id="KW-0456">Lyase</keyword>
<dbReference type="PANTHER" id="PTHR38481">
    <property type="entry name" value="HYALURONATE LYASE"/>
    <property type="match status" value="1"/>
</dbReference>
<evidence type="ECO:0000259" key="5">
    <source>
        <dbReference type="Pfam" id="PF02884"/>
    </source>
</evidence>
<feature type="domain" description="Polysaccharide lyase family 8 C-terminal" evidence="5">
    <location>
        <begin position="710"/>
        <end position="781"/>
    </location>
</feature>
<feature type="domain" description="Polysaccharide lyase 8 N-terminal alpha-helical" evidence="6">
    <location>
        <begin position="123"/>
        <end position="394"/>
    </location>
</feature>
<dbReference type="Pfam" id="PF08124">
    <property type="entry name" value="Lyase_8_N"/>
    <property type="match status" value="1"/>
</dbReference>
<accession>M2RSW6</accession>
<keyword evidence="8" id="KW-1185">Reference proteome</keyword>
<evidence type="ECO:0000256" key="2">
    <source>
        <dbReference type="ARBA" id="ARBA00022729"/>
    </source>
</evidence>
<keyword evidence="2" id="KW-0732">Signal</keyword>
<dbReference type="Pfam" id="PF02884">
    <property type="entry name" value="Lyase_8_C"/>
    <property type="match status" value="1"/>
</dbReference>
<dbReference type="InterPro" id="IPR003159">
    <property type="entry name" value="Lyase_8_central_dom"/>
</dbReference>
<gene>
    <name evidence="7" type="ORF">CERSUDRAFT_110559</name>
</gene>
<dbReference type="SUPFAM" id="SSF49863">
    <property type="entry name" value="Hyaluronate lyase-like, C-terminal domain"/>
    <property type="match status" value="1"/>
</dbReference>
<dbReference type="GO" id="GO:0005975">
    <property type="term" value="P:carbohydrate metabolic process"/>
    <property type="evidence" value="ECO:0007669"/>
    <property type="project" value="InterPro"/>
</dbReference>
<dbReference type="InterPro" id="IPR008929">
    <property type="entry name" value="Chondroitin_lyas"/>
</dbReference>
<sequence>MNRRSTTSVRRTSRARKIGIAQYPLEETSSNLESGEMPNFDADIIHGTSDGPSGSPPDVWAGLASSLLDSGNRHIHKSPDKSPTDTTDELKTMHERRLTSIIDGISKEDREQVPKWVSTLTDGRWPDSEVDYTAGCNARRANWPAQDHWRRLLAMASVWYNETDGHSARRDDLRDSIFQGMEYWFSNDFTNPHCLDQGGTSLCPCTEPGLWNTNWYSNIILIPSFVGETGLLMGNTMNQILTDNYTHFTSRAYGTFDRYIHGLGTLTGANTLDVAKIGIDEALLTTNITLLADAYRRIHSEVVIQDAIMADGIRRDGSFGQHGGIIYNGNYGKDYLNDVLEVELLASGTQYAAGSTSRNAFTTLIDAIQWMIYRNVTTDVLHWDFSVLGRMISFPVSDRQATSSIKINVTDIGRLGQLWDSDTLKSTSESLAKPTLDANAGKLKGNRMFYANDYMVQRGPGYVTTIRMYSNRTHNTECVNSQNPLGFHLADGVQYTYLQGGEYEDIAAAWDWNLIPGITTDYGGTVLDGSRTQHKGVEAFAGGVSDGKIGIAAMRYTNPATNALSWQKTWFFLEDDVEHVMVPVHNSTSDAPVLSVLDQKRRHGAVLVDGVPVHEINVTGVRTLWHDQVGYVLGGPHGLPLELSVRTGLRTGNWSSIGTSKAGNATVDIFAAWISHDNAVLAQPLAYTIFPAVDYTEFLRKSLKTRLRTVQNDGKISAIYDEVKDIFMAVFWDNTGGAVEFSPFPYNSRIIIAASDNCALIYRQTGRTMTVADPSQLLQELQLDVTTMTRQLDGSDDWEVVTENVLVSLPVGGSAGSSVTMYL</sequence>
<dbReference type="InterPro" id="IPR014718">
    <property type="entry name" value="GH-type_carb-bd"/>
</dbReference>
<dbReference type="GO" id="GO:0005576">
    <property type="term" value="C:extracellular region"/>
    <property type="evidence" value="ECO:0007669"/>
    <property type="project" value="InterPro"/>
</dbReference>
<dbReference type="AlphaFoldDB" id="M2RSW6"/>
<dbReference type="EMBL" id="KB445791">
    <property type="protein sequence ID" value="EMD42021.1"/>
    <property type="molecule type" value="Genomic_DNA"/>
</dbReference>
<evidence type="ECO:0000256" key="3">
    <source>
        <dbReference type="ARBA" id="ARBA00023239"/>
    </source>
</evidence>
<reference evidence="7 8" key="1">
    <citation type="journal article" date="2012" name="Proc. Natl. Acad. Sci. U.S.A.">
        <title>Comparative genomics of Ceriporiopsis subvermispora and Phanerochaete chrysosporium provide insight into selective ligninolysis.</title>
        <authorList>
            <person name="Fernandez-Fueyo E."/>
            <person name="Ruiz-Duenas F.J."/>
            <person name="Ferreira P."/>
            <person name="Floudas D."/>
            <person name="Hibbett D.S."/>
            <person name="Canessa P."/>
            <person name="Larrondo L.F."/>
            <person name="James T.Y."/>
            <person name="Seelenfreund D."/>
            <person name="Lobos S."/>
            <person name="Polanco R."/>
            <person name="Tello M."/>
            <person name="Honda Y."/>
            <person name="Watanabe T."/>
            <person name="Watanabe T."/>
            <person name="Ryu J.S."/>
            <person name="Kubicek C.P."/>
            <person name="Schmoll M."/>
            <person name="Gaskell J."/>
            <person name="Hammel K.E."/>
            <person name="St John F.J."/>
            <person name="Vanden Wymelenberg A."/>
            <person name="Sabat G."/>
            <person name="Splinter BonDurant S."/>
            <person name="Syed K."/>
            <person name="Yadav J.S."/>
            <person name="Doddapaneni H."/>
            <person name="Subramanian V."/>
            <person name="Lavin J.L."/>
            <person name="Oguiza J.A."/>
            <person name="Perez G."/>
            <person name="Pisabarro A.G."/>
            <person name="Ramirez L."/>
            <person name="Santoyo F."/>
            <person name="Master E."/>
            <person name="Coutinho P.M."/>
            <person name="Henrissat B."/>
            <person name="Lombard V."/>
            <person name="Magnuson J.K."/>
            <person name="Kuees U."/>
            <person name="Hori C."/>
            <person name="Igarashi K."/>
            <person name="Samejima M."/>
            <person name="Held B.W."/>
            <person name="Barry K.W."/>
            <person name="LaButti K.M."/>
            <person name="Lapidus A."/>
            <person name="Lindquist E.A."/>
            <person name="Lucas S.M."/>
            <person name="Riley R."/>
            <person name="Salamov A.A."/>
            <person name="Hoffmeister D."/>
            <person name="Schwenk D."/>
            <person name="Hadar Y."/>
            <person name="Yarden O."/>
            <person name="de Vries R.P."/>
            <person name="Wiebenga A."/>
            <person name="Stenlid J."/>
            <person name="Eastwood D."/>
            <person name="Grigoriev I.V."/>
            <person name="Berka R.M."/>
            <person name="Blanchette R.A."/>
            <person name="Kersten P."/>
            <person name="Martinez A.T."/>
            <person name="Vicuna R."/>
            <person name="Cullen D."/>
        </authorList>
    </citation>
    <scope>NUCLEOTIDE SEQUENCE [LARGE SCALE GENOMIC DNA]</scope>
    <source>
        <strain evidence="7 8">B</strain>
    </source>
</reference>
<dbReference type="PANTHER" id="PTHR38481:SF1">
    <property type="entry name" value="HYALURONATE LYASE"/>
    <property type="match status" value="1"/>
</dbReference>
<dbReference type="OrthoDB" id="5980780at2759"/>
<dbReference type="InterPro" id="IPR011013">
    <property type="entry name" value="Gal_mutarotase_sf_dom"/>
</dbReference>
<evidence type="ECO:0000259" key="6">
    <source>
        <dbReference type="Pfam" id="PF08124"/>
    </source>
</evidence>
<dbReference type="HOGENOM" id="CLU_004172_3_0_1"/>
<evidence type="ECO:0000313" key="8">
    <source>
        <dbReference type="Proteomes" id="UP000016930"/>
    </source>
</evidence>